<protein>
    <submittedName>
        <fullName evidence="4">Ribosomal-protein-alanine N-acetyltransferase</fullName>
        <ecNumber evidence="4">2.3.1.266</ecNumber>
    </submittedName>
</protein>
<reference evidence="4 5" key="1">
    <citation type="submission" date="2023-07" db="EMBL/GenBank/DDBJ databases">
        <title>Functional and genomic diversity of the sorghum phyllosphere microbiome.</title>
        <authorList>
            <person name="Shade A."/>
        </authorList>
    </citation>
    <scope>NUCLEOTIDE SEQUENCE [LARGE SCALE GENOMIC DNA]</scope>
    <source>
        <strain evidence="4 5">SORGH_AS_1126</strain>
    </source>
</reference>
<name>A0ABU0ULX1_9HYPH</name>
<keyword evidence="1 4" id="KW-0808">Transferase</keyword>
<comment type="caution">
    <text evidence="4">The sequence shown here is derived from an EMBL/GenBank/DDBJ whole genome shotgun (WGS) entry which is preliminary data.</text>
</comment>
<dbReference type="PROSITE" id="PS51186">
    <property type="entry name" value="GNAT"/>
    <property type="match status" value="1"/>
</dbReference>
<proteinExistence type="predicted"/>
<dbReference type="SUPFAM" id="SSF55729">
    <property type="entry name" value="Acyl-CoA N-acyltransferases (Nat)"/>
    <property type="match status" value="1"/>
</dbReference>
<keyword evidence="5" id="KW-1185">Reference proteome</keyword>
<dbReference type="EMBL" id="JAUTBL010000002">
    <property type="protein sequence ID" value="MDQ1185808.1"/>
    <property type="molecule type" value="Genomic_DNA"/>
</dbReference>
<evidence type="ECO:0000313" key="4">
    <source>
        <dbReference type="EMBL" id="MDQ1185808.1"/>
    </source>
</evidence>
<evidence type="ECO:0000313" key="5">
    <source>
        <dbReference type="Proteomes" id="UP001224781"/>
    </source>
</evidence>
<dbReference type="InterPro" id="IPR000182">
    <property type="entry name" value="GNAT_dom"/>
</dbReference>
<dbReference type="Gene3D" id="3.40.630.30">
    <property type="match status" value="1"/>
</dbReference>
<dbReference type="EC" id="2.3.1.266" evidence="4"/>
<accession>A0ABU0ULX1</accession>
<evidence type="ECO:0000256" key="2">
    <source>
        <dbReference type="ARBA" id="ARBA00023315"/>
    </source>
</evidence>
<dbReference type="InterPro" id="IPR050832">
    <property type="entry name" value="Bact_Acetyltransf"/>
</dbReference>
<dbReference type="GO" id="GO:0008999">
    <property type="term" value="F:protein-N-terminal-alanine acetyltransferase activity"/>
    <property type="evidence" value="ECO:0007669"/>
    <property type="project" value="UniProtKB-EC"/>
</dbReference>
<organism evidence="4 5">
    <name type="scientific">Agrobacterium larrymoorei</name>
    <dbReference type="NCBI Taxonomy" id="160699"/>
    <lineage>
        <taxon>Bacteria</taxon>
        <taxon>Pseudomonadati</taxon>
        <taxon>Pseudomonadota</taxon>
        <taxon>Alphaproteobacteria</taxon>
        <taxon>Hyphomicrobiales</taxon>
        <taxon>Rhizobiaceae</taxon>
        <taxon>Rhizobium/Agrobacterium group</taxon>
        <taxon>Agrobacterium</taxon>
    </lineage>
</organism>
<dbReference type="PANTHER" id="PTHR43877">
    <property type="entry name" value="AMINOALKYLPHOSPHONATE N-ACETYLTRANSFERASE-RELATED-RELATED"/>
    <property type="match status" value="1"/>
</dbReference>
<evidence type="ECO:0000256" key="1">
    <source>
        <dbReference type="ARBA" id="ARBA00022679"/>
    </source>
</evidence>
<dbReference type="InterPro" id="IPR016181">
    <property type="entry name" value="Acyl_CoA_acyltransferase"/>
</dbReference>
<evidence type="ECO:0000259" key="3">
    <source>
        <dbReference type="PROSITE" id="PS51186"/>
    </source>
</evidence>
<sequence>MPLEESRGRCFISSGHRDQNVIVIRNANEQDAPHLAAIGLQAWRVASSALGLTAVLEMNAAEAFAGFTQSFWHRILVVERHGAPAGWAARENSDDMISDFWIDPRLQRQGLGGKLLSAVEDQVLAAGFYSIGLESHAGNERALSFFRKHGYNVSWLSMKYARKLDREVQTIGLRKALKEFDTTTYGPSF</sequence>
<gene>
    <name evidence="4" type="ORF">QE408_002951</name>
</gene>
<dbReference type="Pfam" id="PF00583">
    <property type="entry name" value="Acetyltransf_1"/>
    <property type="match status" value="1"/>
</dbReference>
<keyword evidence="2 4" id="KW-0012">Acyltransferase</keyword>
<dbReference type="CDD" id="cd04301">
    <property type="entry name" value="NAT_SF"/>
    <property type="match status" value="1"/>
</dbReference>
<dbReference type="Proteomes" id="UP001224781">
    <property type="component" value="Unassembled WGS sequence"/>
</dbReference>
<feature type="domain" description="N-acetyltransferase" evidence="3">
    <location>
        <begin position="22"/>
        <end position="178"/>
    </location>
</feature>